<accession>A0A9N9NP68</accession>
<dbReference type="AlphaFoldDB" id="A0A9N9NP68"/>
<keyword evidence="2" id="KW-1185">Reference proteome</keyword>
<proteinExistence type="predicted"/>
<reference evidence="1" key="1">
    <citation type="submission" date="2021-06" db="EMBL/GenBank/DDBJ databases">
        <authorList>
            <person name="Kallberg Y."/>
            <person name="Tangrot J."/>
            <person name="Rosling A."/>
        </authorList>
    </citation>
    <scope>NUCLEOTIDE SEQUENCE</scope>
    <source>
        <strain evidence="1">87-6 pot B 2015</strain>
    </source>
</reference>
<name>A0A9N9NP68_FUNMO</name>
<sequence length="63" mass="7245">ATHNSKLRRILVRNANFLSTDQNVITAPHIATTSKYANLNEKLIKECVINREYQEELTFLAKT</sequence>
<organism evidence="1 2">
    <name type="scientific">Funneliformis mosseae</name>
    <name type="common">Endomycorrhizal fungus</name>
    <name type="synonym">Glomus mosseae</name>
    <dbReference type="NCBI Taxonomy" id="27381"/>
    <lineage>
        <taxon>Eukaryota</taxon>
        <taxon>Fungi</taxon>
        <taxon>Fungi incertae sedis</taxon>
        <taxon>Mucoromycota</taxon>
        <taxon>Glomeromycotina</taxon>
        <taxon>Glomeromycetes</taxon>
        <taxon>Glomerales</taxon>
        <taxon>Glomeraceae</taxon>
        <taxon>Funneliformis</taxon>
    </lineage>
</organism>
<dbReference type="Proteomes" id="UP000789375">
    <property type="component" value="Unassembled WGS sequence"/>
</dbReference>
<dbReference type="EMBL" id="CAJVPP010022911">
    <property type="protein sequence ID" value="CAG8746073.1"/>
    <property type="molecule type" value="Genomic_DNA"/>
</dbReference>
<protein>
    <submittedName>
        <fullName evidence="1">10543_t:CDS:1</fullName>
    </submittedName>
</protein>
<feature type="non-terminal residue" evidence="1">
    <location>
        <position position="63"/>
    </location>
</feature>
<evidence type="ECO:0000313" key="2">
    <source>
        <dbReference type="Proteomes" id="UP000789375"/>
    </source>
</evidence>
<feature type="non-terminal residue" evidence="1">
    <location>
        <position position="1"/>
    </location>
</feature>
<comment type="caution">
    <text evidence="1">The sequence shown here is derived from an EMBL/GenBank/DDBJ whole genome shotgun (WGS) entry which is preliminary data.</text>
</comment>
<evidence type="ECO:0000313" key="1">
    <source>
        <dbReference type="EMBL" id="CAG8746073.1"/>
    </source>
</evidence>
<gene>
    <name evidence="1" type="ORF">FMOSSE_LOCUS16402</name>
</gene>